<gene>
    <name evidence="1" type="ORF">J2S04_000757</name>
</gene>
<evidence type="ECO:0000313" key="2">
    <source>
        <dbReference type="Proteomes" id="UP001229209"/>
    </source>
</evidence>
<dbReference type="Proteomes" id="UP001229209">
    <property type="component" value="Unassembled WGS sequence"/>
</dbReference>
<name>A0ABT9LU82_9BACL</name>
<keyword evidence="2" id="KW-1185">Reference proteome</keyword>
<proteinExistence type="predicted"/>
<dbReference type="RefSeq" id="WP_165612044.1">
    <property type="nucleotide sequence ID" value="NZ_JAURUO010000003.1"/>
</dbReference>
<comment type="caution">
    <text evidence="1">The sequence shown here is derived from an EMBL/GenBank/DDBJ whole genome shotgun (WGS) entry which is preliminary data.</text>
</comment>
<evidence type="ECO:0000313" key="1">
    <source>
        <dbReference type="EMBL" id="MDP9727827.1"/>
    </source>
</evidence>
<dbReference type="EMBL" id="JAURUO010000003">
    <property type="protein sequence ID" value="MDP9727827.1"/>
    <property type="molecule type" value="Genomic_DNA"/>
</dbReference>
<protein>
    <submittedName>
        <fullName evidence="1">Uncharacterized protein</fullName>
    </submittedName>
</protein>
<organism evidence="1 2">
    <name type="scientific">Alicyclobacillus tolerans</name>
    <dbReference type="NCBI Taxonomy" id="90970"/>
    <lineage>
        <taxon>Bacteria</taxon>
        <taxon>Bacillati</taxon>
        <taxon>Bacillota</taxon>
        <taxon>Bacilli</taxon>
        <taxon>Bacillales</taxon>
        <taxon>Alicyclobacillaceae</taxon>
        <taxon>Alicyclobacillus</taxon>
    </lineage>
</organism>
<sequence length="56" mass="6391">MNKGQAAQFTFYAPIQKVISDSKLLDCNNPEIDLNGLRNKEIQTAHLKWLVIFVCI</sequence>
<accession>A0ABT9LU82</accession>
<reference evidence="1 2" key="1">
    <citation type="submission" date="2023-07" db="EMBL/GenBank/DDBJ databases">
        <title>Genomic Encyclopedia of Type Strains, Phase IV (KMG-IV): sequencing the most valuable type-strain genomes for metagenomic binning, comparative biology and taxonomic classification.</title>
        <authorList>
            <person name="Goeker M."/>
        </authorList>
    </citation>
    <scope>NUCLEOTIDE SEQUENCE [LARGE SCALE GENOMIC DNA]</scope>
    <source>
        <strain evidence="1 2">DSM 25924</strain>
    </source>
</reference>